<dbReference type="PANTHER" id="PTHR18968:SF9">
    <property type="entry name" value="3D-(3,5_4)-TRIHYDROXYCYCLOHEXANE-1,2-DIONE HYDROLASE"/>
    <property type="match status" value="1"/>
</dbReference>
<dbReference type="RefSeq" id="WP_220165101.1">
    <property type="nucleotide sequence ID" value="NZ_JAIBOA010000004.1"/>
</dbReference>
<evidence type="ECO:0000259" key="5">
    <source>
        <dbReference type="Pfam" id="PF02775"/>
    </source>
</evidence>
<dbReference type="InterPro" id="IPR029035">
    <property type="entry name" value="DHS-like_NAD/FAD-binding_dom"/>
</dbReference>
<dbReference type="GO" id="GO:0102481">
    <property type="term" value="F:3D-(3,5/4)-trihydroxycyclohexane-1,2-dione hydrolase activity"/>
    <property type="evidence" value="ECO:0007669"/>
    <property type="project" value="UniProtKB-EC"/>
</dbReference>
<dbReference type="Pfam" id="PF02775">
    <property type="entry name" value="TPP_enzyme_C"/>
    <property type="match status" value="1"/>
</dbReference>
<feature type="domain" description="Thiamine pyrophosphate enzyme central" evidence="4">
    <location>
        <begin position="214"/>
        <end position="348"/>
    </location>
</feature>
<proteinExistence type="inferred from homology"/>
<dbReference type="InterPro" id="IPR045229">
    <property type="entry name" value="TPP_enz"/>
</dbReference>
<dbReference type="SUPFAM" id="SSF52467">
    <property type="entry name" value="DHS-like NAD/FAD-binding domain"/>
    <property type="match status" value="1"/>
</dbReference>
<organism evidence="7 8">
    <name type="scientific">Actinomadura parmotrematis</name>
    <dbReference type="NCBI Taxonomy" id="2864039"/>
    <lineage>
        <taxon>Bacteria</taxon>
        <taxon>Bacillati</taxon>
        <taxon>Actinomycetota</taxon>
        <taxon>Actinomycetes</taxon>
        <taxon>Streptosporangiales</taxon>
        <taxon>Thermomonosporaceae</taxon>
        <taxon>Actinomadura</taxon>
    </lineage>
</organism>
<accession>A0ABS7FRD3</accession>
<evidence type="ECO:0000256" key="2">
    <source>
        <dbReference type="ARBA" id="ARBA00023052"/>
    </source>
</evidence>
<gene>
    <name evidence="7" type="primary">iolD</name>
    <name evidence="7" type="ORF">K1Y72_09180</name>
</gene>
<name>A0ABS7FRD3_9ACTN</name>
<feature type="domain" description="Thiamine pyrophosphate enzyme N-terminal TPP-binding" evidence="6">
    <location>
        <begin position="32"/>
        <end position="127"/>
    </location>
</feature>
<evidence type="ECO:0000313" key="7">
    <source>
        <dbReference type="EMBL" id="MBW8482535.1"/>
    </source>
</evidence>
<dbReference type="InterPro" id="IPR000399">
    <property type="entry name" value="TPP-bd_CS"/>
</dbReference>
<reference evidence="7 8" key="1">
    <citation type="submission" date="2021-07" db="EMBL/GenBank/DDBJ databases">
        <title>Actinomadura sp. PM05-2 isolated from lichen.</title>
        <authorList>
            <person name="Somphong A."/>
            <person name="Phongsopitanun W."/>
            <person name="Tanasupawat S."/>
            <person name="Peongsungnone V."/>
        </authorList>
    </citation>
    <scope>NUCLEOTIDE SEQUENCE [LARGE SCALE GENOMIC DNA]</scope>
    <source>
        <strain evidence="7 8">PM05-2</strain>
    </source>
</reference>
<evidence type="ECO:0000313" key="8">
    <source>
        <dbReference type="Proteomes" id="UP000774570"/>
    </source>
</evidence>
<feature type="domain" description="Thiamine pyrophosphate enzyme TPP-binding" evidence="5">
    <location>
        <begin position="405"/>
        <end position="557"/>
    </location>
</feature>
<keyword evidence="2 3" id="KW-0786">Thiamine pyrophosphate</keyword>
<evidence type="ECO:0000256" key="1">
    <source>
        <dbReference type="ARBA" id="ARBA00007812"/>
    </source>
</evidence>
<dbReference type="InterPro" id="IPR012001">
    <property type="entry name" value="Thiamin_PyroP_enz_TPP-bd_dom"/>
</dbReference>
<evidence type="ECO:0000259" key="4">
    <source>
        <dbReference type="Pfam" id="PF00205"/>
    </source>
</evidence>
<evidence type="ECO:0000259" key="6">
    <source>
        <dbReference type="Pfam" id="PF02776"/>
    </source>
</evidence>
<comment type="similarity">
    <text evidence="1 3">Belongs to the TPP enzyme family.</text>
</comment>
<dbReference type="InterPro" id="IPR030817">
    <property type="entry name" value="Myo_inos_IolD"/>
</dbReference>
<dbReference type="EC" id="3.7.1.22" evidence="7"/>
<sequence length="603" mass="63375">MRLTVAQATVRFLAAQHVERDGEERAFFAGCLGIFGHGNVAGLGQALLQEGFPYVMARNEQAMVHTAVGYARACDRLAAWACTTSVGPGATNLVTGAALATINRVPVLLLPGDVFATRTANPVLQELEDARTLDVSVNDCLKPVSKYWDRINRPEQLAPALLAAMRVLTDPAETGAVTLALPQDVQAEAHDWPDGLFARRVWHVPRPLPEPGELARALDVLTAAERPLIVAGGGVHYSGAAAELRAFAERTGFPVAETQAGKGALPWDHPQAAGAIGATGGTAANELARRADAVLGIGTRYSDFTTASRTLFARDGVRFVNLNAARFDAAKLAALPLVADAREGLRALAAVPPVGDAYRAEVRDRVARWNAVVDAAYGAGDGAQTAVIGAVNAAAGPRDVVVCAAGSMPGDLHRLWRCRDPKGYHVEYGYSCMGYEIAGGLGVRLADPSREVFVLVGDGSYLMMAAELATAAALGARLVVVLVQNHGYASIGNLSESVGAERLGTRYTGPDGRRLPVDLAANAASLGVRAVRADGVAALRDALREAREAPGTTVIEVETDPALPAPDGGAWWDVPVAGTAGRDAARDARARYEESIKSRRHHL</sequence>
<keyword evidence="8" id="KW-1185">Reference proteome</keyword>
<evidence type="ECO:0000256" key="3">
    <source>
        <dbReference type="RuleBase" id="RU362132"/>
    </source>
</evidence>
<keyword evidence="7" id="KW-0378">Hydrolase</keyword>
<dbReference type="PANTHER" id="PTHR18968">
    <property type="entry name" value="THIAMINE PYROPHOSPHATE ENZYMES"/>
    <property type="match status" value="1"/>
</dbReference>
<protein>
    <submittedName>
        <fullName evidence="7">3D-(3,5/4)-trihydroxycyclohexane-1,2-dione acylhydrolase (Decyclizing)</fullName>
        <ecNumber evidence="7">3.7.1.22</ecNumber>
    </submittedName>
</protein>
<dbReference type="PROSITE" id="PS00187">
    <property type="entry name" value="TPP_ENZYMES"/>
    <property type="match status" value="1"/>
</dbReference>
<dbReference type="EMBL" id="JAIBOA010000004">
    <property type="protein sequence ID" value="MBW8482535.1"/>
    <property type="molecule type" value="Genomic_DNA"/>
</dbReference>
<dbReference type="Pfam" id="PF00205">
    <property type="entry name" value="TPP_enzyme_M"/>
    <property type="match status" value="1"/>
</dbReference>
<dbReference type="CDD" id="cd07035">
    <property type="entry name" value="TPP_PYR_POX_like"/>
    <property type="match status" value="1"/>
</dbReference>
<dbReference type="Pfam" id="PF02776">
    <property type="entry name" value="TPP_enzyme_N"/>
    <property type="match status" value="1"/>
</dbReference>
<comment type="caution">
    <text evidence="7">The sequence shown here is derived from an EMBL/GenBank/DDBJ whole genome shotgun (WGS) entry which is preliminary data.</text>
</comment>
<dbReference type="Gene3D" id="3.40.50.1220">
    <property type="entry name" value="TPP-binding domain"/>
    <property type="match status" value="1"/>
</dbReference>
<dbReference type="InterPro" id="IPR011766">
    <property type="entry name" value="TPP_enzyme_TPP-bd"/>
</dbReference>
<dbReference type="InterPro" id="IPR029061">
    <property type="entry name" value="THDP-binding"/>
</dbReference>
<dbReference type="Gene3D" id="3.40.50.970">
    <property type="match status" value="2"/>
</dbReference>
<dbReference type="Proteomes" id="UP000774570">
    <property type="component" value="Unassembled WGS sequence"/>
</dbReference>
<dbReference type="NCBIfam" id="TIGR04377">
    <property type="entry name" value="myo_inos_iolD"/>
    <property type="match status" value="1"/>
</dbReference>
<dbReference type="SUPFAM" id="SSF52518">
    <property type="entry name" value="Thiamin diphosphate-binding fold (THDP-binding)"/>
    <property type="match status" value="2"/>
</dbReference>
<dbReference type="InterPro" id="IPR012000">
    <property type="entry name" value="Thiamin_PyroP_enz_cen_dom"/>
</dbReference>